<gene>
    <name evidence="2" type="ORF">ABIC20_007181</name>
</gene>
<dbReference type="EMBL" id="JBEPNW010000005">
    <property type="protein sequence ID" value="MET3869796.1"/>
    <property type="molecule type" value="Genomic_DNA"/>
</dbReference>
<comment type="caution">
    <text evidence="2">The sequence shown here is derived from an EMBL/GenBank/DDBJ whole genome shotgun (WGS) entry which is preliminary data.</text>
</comment>
<name>A0ABV2NTR2_9HYPH</name>
<evidence type="ECO:0000259" key="1">
    <source>
        <dbReference type="Pfam" id="PF10137"/>
    </source>
</evidence>
<keyword evidence="3" id="KW-1185">Reference proteome</keyword>
<reference evidence="2 3" key="1">
    <citation type="submission" date="2024-06" db="EMBL/GenBank/DDBJ databases">
        <title>Genomics of switchgrass bacterial isolates.</title>
        <authorList>
            <person name="Shade A."/>
        </authorList>
    </citation>
    <scope>NUCLEOTIDE SEQUENCE [LARGE SCALE GENOMIC DNA]</scope>
    <source>
        <strain evidence="2 3">PvP084</strain>
    </source>
</reference>
<evidence type="ECO:0000313" key="2">
    <source>
        <dbReference type="EMBL" id="MET3869796.1"/>
    </source>
</evidence>
<sequence length="134" mass="14729">MAGVARQAGSHLTRAARRNRRDRLVGTNVFIGHGRSPAWRVLKNFVKDRLGLPYDEFNRVPVAGITNIARLSEMLEAAAFALIILTAEDEQADGKLQARMNVIHEVGLFQGRLGLIPGPRSNPSCQTVMASLRL</sequence>
<dbReference type="Proteomes" id="UP001549119">
    <property type="component" value="Unassembled WGS sequence"/>
</dbReference>
<organism evidence="2 3">
    <name type="scientific">Methylobacterium radiotolerans</name>
    <dbReference type="NCBI Taxonomy" id="31998"/>
    <lineage>
        <taxon>Bacteria</taxon>
        <taxon>Pseudomonadati</taxon>
        <taxon>Pseudomonadota</taxon>
        <taxon>Alphaproteobacteria</taxon>
        <taxon>Hyphomicrobiales</taxon>
        <taxon>Methylobacteriaceae</taxon>
        <taxon>Methylobacterium</taxon>
    </lineage>
</organism>
<dbReference type="RefSeq" id="WP_209651367.1">
    <property type="nucleotide sequence ID" value="NZ_JBEPNV010000003.1"/>
</dbReference>
<protein>
    <submittedName>
        <fullName evidence="2">Nucleotide-binding protein</fullName>
    </submittedName>
</protein>
<accession>A0ABV2NTR2</accession>
<evidence type="ECO:0000313" key="3">
    <source>
        <dbReference type="Proteomes" id="UP001549119"/>
    </source>
</evidence>
<dbReference type="InterPro" id="IPR019302">
    <property type="entry name" value="CAP12/PCTIR_TIR_dom"/>
</dbReference>
<proteinExistence type="predicted"/>
<dbReference type="Pfam" id="PF10137">
    <property type="entry name" value="CAP12-PCTIR_TIR"/>
    <property type="match status" value="1"/>
</dbReference>
<feature type="domain" description="CD-NTase-associated protein 12/Pycsar effector protein TIR" evidence="1">
    <location>
        <begin position="28"/>
        <end position="114"/>
    </location>
</feature>